<evidence type="ECO:0000256" key="1">
    <source>
        <dbReference type="SAM" id="SignalP"/>
    </source>
</evidence>
<dbReference type="GO" id="GO:0008081">
    <property type="term" value="F:phosphoric diester hydrolase activity"/>
    <property type="evidence" value="ECO:0007669"/>
    <property type="project" value="InterPro"/>
</dbReference>
<dbReference type="InterPro" id="IPR017946">
    <property type="entry name" value="PLC-like_Pdiesterase_TIM-brl"/>
</dbReference>
<dbReference type="SUPFAM" id="SSF51695">
    <property type="entry name" value="PLC-like phosphodiesterases"/>
    <property type="match status" value="2"/>
</dbReference>
<dbReference type="SMART" id="SM00148">
    <property type="entry name" value="PLCXc"/>
    <property type="match status" value="1"/>
</dbReference>
<reference evidence="3" key="2">
    <citation type="submission" date="2023-03" db="EMBL/GenBank/DDBJ databases">
        <authorList>
            <person name="Inwood S.N."/>
            <person name="Skelly J.G."/>
            <person name="Guhlin J."/>
            <person name="Harrop T.W.R."/>
            <person name="Goldson S.G."/>
            <person name="Dearden P.K."/>
        </authorList>
    </citation>
    <scope>NUCLEOTIDE SEQUENCE</scope>
    <source>
        <strain evidence="3">Irish</strain>
        <tissue evidence="3">Whole body</tissue>
    </source>
</reference>
<dbReference type="GO" id="GO:0006629">
    <property type="term" value="P:lipid metabolic process"/>
    <property type="evidence" value="ECO:0007669"/>
    <property type="project" value="InterPro"/>
</dbReference>
<dbReference type="InterPro" id="IPR000909">
    <property type="entry name" value="PLipase_C_PInositol-sp_X_dom"/>
</dbReference>
<name>A0AA39C713_9HYME</name>
<protein>
    <recommendedName>
        <fullName evidence="2">Phosphatidylinositol-specific phospholipase C X domain-containing protein</fullName>
    </recommendedName>
</protein>
<comment type="caution">
    <text evidence="3">The sequence shown here is derived from an EMBL/GenBank/DDBJ whole genome shotgun (WGS) entry which is preliminary data.</text>
</comment>
<gene>
    <name evidence="3" type="ORF">PV328_009720</name>
</gene>
<dbReference type="PANTHER" id="PTHR13593:SF103">
    <property type="entry name" value="RE10370P"/>
    <property type="match status" value="1"/>
</dbReference>
<feature type="domain" description="Phosphatidylinositol-specific phospholipase C X" evidence="2">
    <location>
        <begin position="491"/>
        <end position="636"/>
    </location>
</feature>
<sequence length="775" mass="89332">MISLGHLFLIVISFTIIYLPFSYSEISDGTVLNQKNCGLVTDFSDSQIVLFFAPLSRDQVKEQIVVYYYNDTIAKNDAVGIYETDPETAEPKLIYSFEPTTRSGIKHTGITPRKLAYTVKLTYKKQCLAWLRNGKVIKMTCLSSQPEWMSERKQIFQSRSLKELFIPGTHDSGSYSENPIQTLVEKFTVTQDRDVLEQLISGVRYLDIRPAFYGEYWINHGSYKMNPMKNTIDDIKEFLNNTEEIIILSFKEFSRGFNSDTDHINFIKYLETEFAGYFLPTSNDYEWNVTLGHIWKTGKRLIISYDHKIHENRNSLWSPIKQYWGNVQDLAHLEGYIKLAETTPTPAVMAQLTFDTWGIIKNTGAHYTGQDTTSILKLGALVGPLVTQWYSESYYASANIVAVDFIDATGIGADAVAIYETDPQTGNPNLIYSFEPSTRSGFKYTGISPLKLTYSVNSTFNKECLAWLRYGKVRKMTCLSTHPDWMSERKQILQNRTLTQLFIPGTHDSGSYSENPFQTITEEFTVTQDRDVLEQLISGARYLDLRPAFYDEYWVNHGSYQMNLLKNIIDDVKEFLDNTEEIVILSFKEFYKGFDNDMDHIKFIKYLEKEFAGYYLPVPSTYEWDMTLGKIWKSGKRLILSYDHVMYKNRSSTWSPITQFWGDVQDLTALKNHLISAEAMMIDPRASMAQITYDTWGAIQNSAAYSFGMETTSLLKLGAMVGPHITQWYDELFYSSANIVAVDFIDATGIVEVAISWNDRRFSECYFQYLHYHKY</sequence>
<dbReference type="AlphaFoldDB" id="A0AA39C713"/>
<dbReference type="PANTHER" id="PTHR13593">
    <property type="match status" value="1"/>
</dbReference>
<proteinExistence type="predicted"/>
<evidence type="ECO:0000313" key="3">
    <source>
        <dbReference type="EMBL" id="KAK0158764.1"/>
    </source>
</evidence>
<dbReference type="InterPro" id="IPR051057">
    <property type="entry name" value="PI-PLC_domain"/>
</dbReference>
<dbReference type="Proteomes" id="UP001168990">
    <property type="component" value="Unassembled WGS sequence"/>
</dbReference>
<dbReference type="EMBL" id="JAQQBS010001424">
    <property type="protein sequence ID" value="KAK0158764.1"/>
    <property type="molecule type" value="Genomic_DNA"/>
</dbReference>
<accession>A0AA39C713</accession>
<dbReference type="PROSITE" id="PS50007">
    <property type="entry name" value="PIPLC_X_DOMAIN"/>
    <property type="match status" value="2"/>
</dbReference>
<evidence type="ECO:0000259" key="2">
    <source>
        <dbReference type="SMART" id="SM00148"/>
    </source>
</evidence>
<dbReference type="Gene3D" id="3.20.20.190">
    <property type="entry name" value="Phosphatidylinositol (PI) phosphodiesterase"/>
    <property type="match status" value="2"/>
</dbReference>
<feature type="signal peptide" evidence="1">
    <location>
        <begin position="1"/>
        <end position="24"/>
    </location>
</feature>
<organism evidence="3 4">
    <name type="scientific">Microctonus aethiopoides</name>
    <dbReference type="NCBI Taxonomy" id="144406"/>
    <lineage>
        <taxon>Eukaryota</taxon>
        <taxon>Metazoa</taxon>
        <taxon>Ecdysozoa</taxon>
        <taxon>Arthropoda</taxon>
        <taxon>Hexapoda</taxon>
        <taxon>Insecta</taxon>
        <taxon>Pterygota</taxon>
        <taxon>Neoptera</taxon>
        <taxon>Endopterygota</taxon>
        <taxon>Hymenoptera</taxon>
        <taxon>Apocrita</taxon>
        <taxon>Ichneumonoidea</taxon>
        <taxon>Braconidae</taxon>
        <taxon>Euphorinae</taxon>
        <taxon>Microctonus</taxon>
    </lineage>
</organism>
<evidence type="ECO:0000313" key="4">
    <source>
        <dbReference type="Proteomes" id="UP001168990"/>
    </source>
</evidence>
<keyword evidence="4" id="KW-1185">Reference proteome</keyword>
<reference evidence="3" key="1">
    <citation type="journal article" date="2023" name="bioRxiv">
        <title>Scaffold-level genome assemblies of two parasitoid biocontrol wasps reveal the parthenogenesis mechanism and an associated novel virus.</title>
        <authorList>
            <person name="Inwood S."/>
            <person name="Skelly J."/>
            <person name="Guhlin J."/>
            <person name="Harrop T."/>
            <person name="Goldson S."/>
            <person name="Dearden P."/>
        </authorList>
    </citation>
    <scope>NUCLEOTIDE SEQUENCE</scope>
    <source>
        <strain evidence="3">Irish</strain>
        <tissue evidence="3">Whole body</tissue>
    </source>
</reference>
<feature type="chain" id="PRO_5041332184" description="Phosphatidylinositol-specific phospholipase C X domain-containing protein" evidence="1">
    <location>
        <begin position="25"/>
        <end position="775"/>
    </location>
</feature>
<keyword evidence="1" id="KW-0732">Signal</keyword>